<dbReference type="GeneID" id="62197932"/>
<organism evidence="8 9">
    <name type="scientific">Eeniella nana</name>
    <name type="common">Yeast</name>
    <name type="synonym">Brettanomyces nanus</name>
    <dbReference type="NCBI Taxonomy" id="13502"/>
    <lineage>
        <taxon>Eukaryota</taxon>
        <taxon>Fungi</taxon>
        <taxon>Dikarya</taxon>
        <taxon>Ascomycota</taxon>
        <taxon>Saccharomycotina</taxon>
        <taxon>Pichiomycetes</taxon>
        <taxon>Pichiales</taxon>
        <taxon>Pichiaceae</taxon>
        <taxon>Brettanomyces</taxon>
    </lineage>
</organism>
<feature type="domain" description="MMS19 C-terminal" evidence="6">
    <location>
        <begin position="572"/>
        <end position="1011"/>
    </location>
</feature>
<comment type="subcellular location">
    <subcellularLocation>
        <location evidence="1 5">Nucleus</location>
    </subcellularLocation>
</comment>
<evidence type="ECO:0000256" key="3">
    <source>
        <dbReference type="ARBA" id="ARBA00022737"/>
    </source>
</evidence>
<keyword evidence="9" id="KW-1185">Reference proteome</keyword>
<dbReference type="GO" id="GO:0016226">
    <property type="term" value="P:iron-sulfur cluster assembly"/>
    <property type="evidence" value="ECO:0007669"/>
    <property type="project" value="UniProtKB-UniRule"/>
</dbReference>
<gene>
    <name evidence="8" type="ORF">FOA43_004532</name>
</gene>
<evidence type="ECO:0000256" key="2">
    <source>
        <dbReference type="ARBA" id="ARBA00009340"/>
    </source>
</evidence>
<sequence length="1063" mass="121148">MSLETRTYVNQFMVAVDQTSDRPKEAVTELILMIEANKLSLLDFIKNMGDFLTEESENVRSRSLLLLSSVLSQIDKNQLMVQDIKVLLAFYTSKLDDVKCTKEILLGIDALIKMVRFPSDELDNLLVQITNKYHPTDQLASTRCVAFDILRDLLSKFEDHLVACLNDQFIDAFVNITTNEKDPKNLMSSFQLNKSISMKFDIGAKEEDMFDCIFCYFPISFKAPDNNPYEITGDQLKKALRDCMSSNSVYAKEAFPNLVEKMASTSPSVKMDVLMTIKQCIENYTASTVEEYWISLWNSLKFEILHRELASADNIHDMFKYYENAESEDERTVAVTLQIFESFSRKFVDTGMNSYRDYLILVFDSLKEYLSDPESTKLKQATVIISVMCGANLNTYNLLVPKTMEAFLAPLKKDDISIKDQRALLRNVPFMLDSYHQLFNERGLAIQPTNCMFRFKDDIHTLLSRALLSTSTLEVTLRCLAIKLVLKLFKLKGFLEPEECQLIAQSLTDVLLEDDNPQTFSQALDALTSIARDYPMIILEYTIPKLVILLPDSARESASHSLNTVDMSKEKVLDVLFIISDNRLIINSVVIRLLNKLEAVLKRKDDIAEEYYAKLLLFSLSKILEKLTYADSTNEYLKKFIPRFLSLVLPALVIDQESCLYKDSIAAEYIGRILKEVVAKCDGSFHQQLFNDAFKLFVEGKCTDNDNSLLHTPLSECINIEDSRYATSFIVFTGICSTVDYRTVIFPVDPGDFVDSSIEILHREKLNLVERQAVLQTISLVVNKWFKKEQKEYLQKKSEKLEAETEGSSSTASIATALEVYAWLTKGLLLKNDEMSEEFVQHLIRLLENGGTVSHLVSRCFEILVADADGFTMYKRPGAFGKLVVLNVNVRTFYKQKFVDSTLPVLIEKFRDSGSNRKEYLLTISLIIKYAEKQVIMPHLKEIMPVVMTALTQKSSLIISSALSILEIAIEEAGELVREHLSEIIPRLLQIIKQQGSGKGAEVKIKAFECLMGVSKYEIHLLQPFKKEIIKESLVGLDDDKRSVRKLACNCRQVYYELGESEE</sequence>
<dbReference type="Pfam" id="PF14500">
    <property type="entry name" value="MMS19_N"/>
    <property type="match status" value="1"/>
</dbReference>
<evidence type="ECO:0000313" key="9">
    <source>
        <dbReference type="Proteomes" id="UP000662931"/>
    </source>
</evidence>
<dbReference type="KEGG" id="bnn:FOA43_004532"/>
<dbReference type="Pfam" id="PF12460">
    <property type="entry name" value="MMS19_C"/>
    <property type="match status" value="1"/>
</dbReference>
<dbReference type="RefSeq" id="XP_038780693.1">
    <property type="nucleotide sequence ID" value="XM_038924765.1"/>
</dbReference>
<dbReference type="PANTHER" id="PTHR12891:SF0">
    <property type="entry name" value="MMS19 NUCLEOTIDE EXCISION REPAIR PROTEIN HOMOLOG"/>
    <property type="match status" value="1"/>
</dbReference>
<keyword evidence="4 5" id="KW-0539">Nucleus</keyword>
<dbReference type="OrthoDB" id="342900at2759"/>
<dbReference type="InterPro" id="IPR039920">
    <property type="entry name" value="MMS19"/>
</dbReference>
<dbReference type="InterPro" id="IPR029240">
    <property type="entry name" value="MMS19_N"/>
</dbReference>
<keyword evidence="5" id="KW-0227">DNA damage</keyword>
<comment type="similarity">
    <text evidence="2 5">Belongs to the MET18/MMS19 family.</text>
</comment>
<dbReference type="InterPro" id="IPR011989">
    <property type="entry name" value="ARM-like"/>
</dbReference>
<comment type="function">
    <text evidence="5">Key component of the cytosolic iron-sulfur protein assembly (CIA) complex, a multiprotein complex that mediates the incorporation of iron-sulfur cluster into apoproteins specifically involved in DNA metabolism and genomic integrity. In the CIA complex, MMS19 acts as an adapter between early-acting CIA components and a subset of cellular target iron-sulfur proteins.</text>
</comment>
<dbReference type="SUPFAM" id="SSF48371">
    <property type="entry name" value="ARM repeat"/>
    <property type="match status" value="2"/>
</dbReference>
<protein>
    <recommendedName>
        <fullName evidence="5">MMS19 nucleotide excision repair protein</fullName>
    </recommendedName>
</protein>
<dbReference type="GO" id="GO:0006281">
    <property type="term" value="P:DNA repair"/>
    <property type="evidence" value="ECO:0007669"/>
    <property type="project" value="UniProtKB-UniRule"/>
</dbReference>
<name>A0A875S872_EENNA</name>
<dbReference type="EMBL" id="CP064815">
    <property type="protein sequence ID" value="QPG77128.1"/>
    <property type="molecule type" value="Genomic_DNA"/>
</dbReference>
<dbReference type="PANTHER" id="PTHR12891">
    <property type="entry name" value="DNA REPAIR/TRANSCRIPTION PROTEIN MET18/MMS19"/>
    <property type="match status" value="1"/>
</dbReference>
<evidence type="ECO:0000259" key="7">
    <source>
        <dbReference type="Pfam" id="PF14500"/>
    </source>
</evidence>
<keyword evidence="3" id="KW-0677">Repeat</keyword>
<evidence type="ECO:0000313" key="8">
    <source>
        <dbReference type="EMBL" id="QPG77128.1"/>
    </source>
</evidence>
<dbReference type="GO" id="GO:0005634">
    <property type="term" value="C:nucleus"/>
    <property type="evidence" value="ECO:0007669"/>
    <property type="project" value="UniProtKB-SubCell"/>
</dbReference>
<feature type="domain" description="MMS19 N-terminal" evidence="7">
    <location>
        <begin position="45"/>
        <end position="306"/>
    </location>
</feature>
<dbReference type="AlphaFoldDB" id="A0A875S872"/>
<dbReference type="InterPro" id="IPR016024">
    <property type="entry name" value="ARM-type_fold"/>
</dbReference>
<dbReference type="GO" id="GO:0097361">
    <property type="term" value="C:cytosolic [4Fe-4S] assembly targeting complex"/>
    <property type="evidence" value="ECO:0007669"/>
    <property type="project" value="UniProtKB-UniRule"/>
</dbReference>
<dbReference type="Gene3D" id="1.25.10.10">
    <property type="entry name" value="Leucine-rich Repeat Variant"/>
    <property type="match status" value="1"/>
</dbReference>
<evidence type="ECO:0000256" key="5">
    <source>
        <dbReference type="RuleBase" id="RU367072"/>
    </source>
</evidence>
<evidence type="ECO:0000256" key="4">
    <source>
        <dbReference type="ARBA" id="ARBA00023242"/>
    </source>
</evidence>
<dbReference type="Proteomes" id="UP000662931">
    <property type="component" value="Chromosome 4"/>
</dbReference>
<dbReference type="GO" id="GO:0051604">
    <property type="term" value="P:protein maturation"/>
    <property type="evidence" value="ECO:0007669"/>
    <property type="project" value="UniProtKB-UniRule"/>
</dbReference>
<proteinExistence type="inferred from homology"/>
<reference evidence="8" key="1">
    <citation type="submission" date="2020-10" db="EMBL/GenBank/DDBJ databases">
        <authorList>
            <person name="Roach M.J.R."/>
        </authorList>
    </citation>
    <scope>NUCLEOTIDE SEQUENCE</scope>
    <source>
        <strain evidence="8">CBS 1945</strain>
    </source>
</reference>
<evidence type="ECO:0000259" key="6">
    <source>
        <dbReference type="Pfam" id="PF12460"/>
    </source>
</evidence>
<keyword evidence="5" id="KW-0234">DNA repair</keyword>
<dbReference type="InterPro" id="IPR024687">
    <property type="entry name" value="MMS19_C"/>
</dbReference>
<evidence type="ECO:0000256" key="1">
    <source>
        <dbReference type="ARBA" id="ARBA00004123"/>
    </source>
</evidence>
<accession>A0A875S872</accession>